<evidence type="ECO:0000259" key="2">
    <source>
        <dbReference type="Pfam" id="PF02517"/>
    </source>
</evidence>
<proteinExistence type="predicted"/>
<feature type="transmembrane region" description="Helical" evidence="1">
    <location>
        <begin position="220"/>
        <end position="243"/>
    </location>
</feature>
<dbReference type="EMBL" id="PSQE01000001">
    <property type="protein sequence ID" value="RHN81733.1"/>
    <property type="molecule type" value="Genomic_DNA"/>
</dbReference>
<dbReference type="GO" id="GO:0004175">
    <property type="term" value="F:endopeptidase activity"/>
    <property type="evidence" value="ECO:0007669"/>
    <property type="project" value="UniProtKB-ARBA"/>
</dbReference>
<dbReference type="Proteomes" id="UP000265566">
    <property type="component" value="Chromosome 1"/>
</dbReference>
<feature type="domain" description="CAAX prenyl protease 2/Lysostaphin resistance protein A-like" evidence="2">
    <location>
        <begin position="220"/>
        <end position="307"/>
    </location>
</feature>
<feature type="transmembrane region" description="Helical" evidence="1">
    <location>
        <begin position="249"/>
        <end position="267"/>
    </location>
</feature>
<dbReference type="InterPro" id="IPR003675">
    <property type="entry name" value="Rce1/LyrA-like_dom"/>
</dbReference>
<dbReference type="GO" id="GO:0080120">
    <property type="term" value="P:CAAX-box protein maturation"/>
    <property type="evidence" value="ECO:0007669"/>
    <property type="project" value="UniProtKB-ARBA"/>
</dbReference>
<accession>A0A396K033</accession>
<dbReference type="PANTHER" id="PTHR43592">
    <property type="entry name" value="CAAX AMINO TERMINAL PROTEASE"/>
    <property type="match status" value="1"/>
</dbReference>
<reference evidence="4" key="1">
    <citation type="journal article" date="2018" name="Nat. Plants">
        <title>Whole-genome landscape of Medicago truncatula symbiotic genes.</title>
        <authorList>
            <person name="Pecrix Y."/>
            <person name="Staton S.E."/>
            <person name="Sallet E."/>
            <person name="Lelandais-Briere C."/>
            <person name="Moreau S."/>
            <person name="Carrere S."/>
            <person name="Blein T."/>
            <person name="Jardinaud M.F."/>
            <person name="Latrasse D."/>
            <person name="Zouine M."/>
            <person name="Zahm M."/>
            <person name="Kreplak J."/>
            <person name="Mayjonade B."/>
            <person name="Satge C."/>
            <person name="Perez M."/>
            <person name="Cauet S."/>
            <person name="Marande W."/>
            <person name="Chantry-Darmon C."/>
            <person name="Lopez-Roques C."/>
            <person name="Bouchez O."/>
            <person name="Berard A."/>
            <person name="Debelle F."/>
            <person name="Munos S."/>
            <person name="Bendahmane A."/>
            <person name="Berges H."/>
            <person name="Niebel A."/>
            <person name="Buitink J."/>
            <person name="Frugier F."/>
            <person name="Benhamed M."/>
            <person name="Crespi M."/>
            <person name="Gouzy J."/>
            <person name="Gamas P."/>
        </authorList>
    </citation>
    <scope>NUCLEOTIDE SEQUENCE [LARGE SCALE GENOMIC DNA]</scope>
    <source>
        <strain evidence="4">cv. Jemalong A17</strain>
    </source>
</reference>
<keyword evidence="1" id="KW-0812">Transmembrane</keyword>
<dbReference type="Gramene" id="rna5818">
    <property type="protein sequence ID" value="RHN81733.1"/>
    <property type="gene ID" value="gene5818"/>
</dbReference>
<sequence length="314" mass="35567">MSTTTISSSPPFSLPIRHNSSSSRVSLFNPTISSPFPLQSFTLSTNKWRVLCFKHRNNPSESTDSEFKEDKLSQDSVKFKGDEPKDLKKKDWLTALHTIIHTVLSVEPWKVPWTAKTIVQVMLLWICSFWLVGSWIVPFLAYTAGIRKETLSYRGQALYSLLTDVAEGKWQFDVGLGCLMFPLINHLSQMNLNLWPVLQYAPVTVSSVEQSIVARDPVAMALYAVVVSVCAPIWEEIVFRGFLLPSLTRYMPVWSAVLVSSVAFAFAHFNIQRMLPLVFLGMVMGAVFVRSRNLLPSMLLHSLWNAFVFLDLMK</sequence>
<evidence type="ECO:0000256" key="1">
    <source>
        <dbReference type="SAM" id="Phobius"/>
    </source>
</evidence>
<protein>
    <submittedName>
        <fullName evidence="3">Putative CAAX amino terminal protease</fullName>
    </submittedName>
</protein>
<dbReference type="PANTHER" id="PTHR43592:SF18">
    <property type="entry name" value="CAAX AMINO TERMINAL PROTEASE FAMILY PROTEIN"/>
    <property type="match status" value="1"/>
</dbReference>
<dbReference type="GO" id="GO:0006508">
    <property type="term" value="P:proteolysis"/>
    <property type="evidence" value="ECO:0007669"/>
    <property type="project" value="UniProtKB-KW"/>
</dbReference>
<keyword evidence="3" id="KW-0645">Protease</keyword>
<name>A0A396K033_MEDTR</name>
<comment type="caution">
    <text evidence="3">The sequence shown here is derived from an EMBL/GenBank/DDBJ whole genome shotgun (WGS) entry which is preliminary data.</text>
</comment>
<feature type="transmembrane region" description="Helical" evidence="1">
    <location>
        <begin position="122"/>
        <end position="144"/>
    </location>
</feature>
<keyword evidence="1" id="KW-0472">Membrane</keyword>
<evidence type="ECO:0000313" key="3">
    <source>
        <dbReference type="EMBL" id="RHN81733.1"/>
    </source>
</evidence>
<dbReference type="Pfam" id="PF02517">
    <property type="entry name" value="Rce1-like"/>
    <property type="match status" value="1"/>
</dbReference>
<keyword evidence="3" id="KW-0378">Hydrolase</keyword>
<gene>
    <name evidence="3" type="ORF">MtrunA17_Chr1g0202351</name>
</gene>
<organism evidence="3 4">
    <name type="scientific">Medicago truncatula</name>
    <name type="common">Barrel medic</name>
    <name type="synonym">Medicago tribuloides</name>
    <dbReference type="NCBI Taxonomy" id="3880"/>
    <lineage>
        <taxon>Eukaryota</taxon>
        <taxon>Viridiplantae</taxon>
        <taxon>Streptophyta</taxon>
        <taxon>Embryophyta</taxon>
        <taxon>Tracheophyta</taxon>
        <taxon>Spermatophyta</taxon>
        <taxon>Magnoliopsida</taxon>
        <taxon>eudicotyledons</taxon>
        <taxon>Gunneridae</taxon>
        <taxon>Pentapetalae</taxon>
        <taxon>rosids</taxon>
        <taxon>fabids</taxon>
        <taxon>Fabales</taxon>
        <taxon>Fabaceae</taxon>
        <taxon>Papilionoideae</taxon>
        <taxon>50 kb inversion clade</taxon>
        <taxon>NPAAA clade</taxon>
        <taxon>Hologalegina</taxon>
        <taxon>IRL clade</taxon>
        <taxon>Trifolieae</taxon>
        <taxon>Medicago</taxon>
    </lineage>
</organism>
<keyword evidence="1" id="KW-1133">Transmembrane helix</keyword>
<dbReference type="AlphaFoldDB" id="A0A396K033"/>
<evidence type="ECO:0000313" key="4">
    <source>
        <dbReference type="Proteomes" id="UP000265566"/>
    </source>
</evidence>